<dbReference type="eggNOG" id="COG2862">
    <property type="taxonomic scope" value="Bacteria"/>
</dbReference>
<keyword evidence="2" id="KW-0812">Transmembrane</keyword>
<feature type="region of interest" description="Disordered" evidence="1">
    <location>
        <begin position="1"/>
        <end position="22"/>
    </location>
</feature>
<dbReference type="KEGG" id="cte:CT2200"/>
<dbReference type="OrthoDB" id="511404at2"/>
<dbReference type="STRING" id="194439.CT2200"/>
<dbReference type="AlphaFoldDB" id="Q8KAG2"/>
<feature type="transmembrane region" description="Helical" evidence="2">
    <location>
        <begin position="193"/>
        <end position="212"/>
    </location>
</feature>
<keyword evidence="2" id="KW-0472">Membrane</keyword>
<dbReference type="EMBL" id="AE006470">
    <property type="protein sequence ID" value="AAM73416.1"/>
    <property type="molecule type" value="Genomic_DNA"/>
</dbReference>
<organism evidence="3 4">
    <name type="scientific">Chlorobaculum tepidum (strain ATCC 49652 / DSM 12025 / NBRC 103806 / TLS)</name>
    <name type="common">Chlorobium tepidum</name>
    <dbReference type="NCBI Taxonomy" id="194439"/>
    <lineage>
        <taxon>Bacteria</taxon>
        <taxon>Pseudomonadati</taxon>
        <taxon>Chlorobiota</taxon>
        <taxon>Chlorobiia</taxon>
        <taxon>Chlorobiales</taxon>
        <taxon>Chlorobiaceae</taxon>
        <taxon>Chlorobaculum</taxon>
    </lineage>
</organism>
<reference evidence="3 4" key="1">
    <citation type="journal article" date="2002" name="Proc. Natl. Acad. Sci. U.S.A.">
        <title>The complete genome sequence of Chlorobium tepidum TLS, a photosynthetic, anaerobic, green-sulfur bacterium.</title>
        <authorList>
            <person name="Eisen J.A."/>
            <person name="Nelson K.E."/>
            <person name="Paulsen I.T."/>
            <person name="Heidelberg J.F."/>
            <person name="Wu M."/>
            <person name="Dodson R.J."/>
            <person name="Deboy R."/>
            <person name="Gwinn M.L."/>
            <person name="Nelson W.C."/>
            <person name="Haft D.H."/>
            <person name="Hickey E.K."/>
            <person name="Peterson J.D."/>
            <person name="Durkin A.S."/>
            <person name="Kolonay J.L."/>
            <person name="Yang F."/>
            <person name="Holt I."/>
            <person name="Umayam L.A."/>
            <person name="Mason T."/>
            <person name="Brenner M."/>
            <person name="Shea T.P."/>
            <person name="Parksey D."/>
            <person name="Nierman W.C."/>
            <person name="Feldblyum T.V."/>
            <person name="Hansen C.L."/>
            <person name="Craven M.B."/>
            <person name="Radune D."/>
            <person name="Vamathevan J."/>
            <person name="Khouri H."/>
            <person name="White O."/>
            <person name="Gruber T.M."/>
            <person name="Ketchum K.A."/>
            <person name="Venter J.C."/>
            <person name="Tettelin H."/>
            <person name="Bryant D.A."/>
            <person name="Fraser C.M."/>
        </authorList>
    </citation>
    <scope>NUCLEOTIDE SEQUENCE [LARGE SCALE GENOMIC DNA]</scope>
    <source>
        <strain evidence="4">ATCC 49652 / DSM 12025 / NBRC 103806 / TLS</strain>
    </source>
</reference>
<gene>
    <name evidence="3" type="ordered locus">CT2200</name>
</gene>
<evidence type="ECO:0000256" key="2">
    <source>
        <dbReference type="SAM" id="Phobius"/>
    </source>
</evidence>
<name>Q8KAG2_CHLTE</name>
<protein>
    <recommendedName>
        <fullName evidence="5">YqhA family protein</fullName>
    </recommendedName>
</protein>
<evidence type="ECO:0000256" key="1">
    <source>
        <dbReference type="SAM" id="MobiDB-lite"/>
    </source>
</evidence>
<keyword evidence="4" id="KW-1185">Reference proteome</keyword>
<dbReference type="PANTHER" id="PTHR31721:SF4">
    <property type="entry name" value="OS06G0710300 PROTEIN"/>
    <property type="match status" value="1"/>
</dbReference>
<dbReference type="PANTHER" id="PTHR31721">
    <property type="entry name" value="OS06G0710300 PROTEIN"/>
    <property type="match status" value="1"/>
</dbReference>
<sequence length="216" mass="23775">MCCKPFKGRKKTPTPLQPQSANKKKSSVAALVCTHQNCSISPIHYLTYALQQQRLSTHKPITMQRLLSSSRYLVIIAVAGTFLAALTLLLYGGISVVQLIADTVMHAEISGKTGKMLVLGFIESIDLFLLGTVFFIISLGLYELFIDDTLELPHWLVIHTLDDLKNKLIGVIVVVMSVVFLGHVVQWHGEQELIWLGGAIALVTAGLTYFVGSKKK</sequence>
<keyword evidence="2" id="KW-1133">Transmembrane helix</keyword>
<evidence type="ECO:0000313" key="4">
    <source>
        <dbReference type="Proteomes" id="UP000001007"/>
    </source>
</evidence>
<accession>Q8KAG2</accession>
<dbReference type="EnsemblBacteria" id="AAM73416">
    <property type="protein sequence ID" value="AAM73416"/>
    <property type="gene ID" value="CT2200"/>
</dbReference>
<dbReference type="Proteomes" id="UP000001007">
    <property type="component" value="Chromosome"/>
</dbReference>
<feature type="transmembrane region" description="Helical" evidence="2">
    <location>
        <begin position="167"/>
        <end position="187"/>
    </location>
</feature>
<feature type="transmembrane region" description="Helical" evidence="2">
    <location>
        <begin position="72"/>
        <end position="101"/>
    </location>
</feature>
<feature type="compositionally biased region" description="Basic residues" evidence="1">
    <location>
        <begin position="1"/>
        <end position="12"/>
    </location>
</feature>
<proteinExistence type="predicted"/>
<dbReference type="HOGENOM" id="CLU_066743_2_1_10"/>
<evidence type="ECO:0000313" key="3">
    <source>
        <dbReference type="EMBL" id="AAM73416.1"/>
    </source>
</evidence>
<dbReference type="Pfam" id="PF03350">
    <property type="entry name" value="UPF0114"/>
    <property type="match status" value="1"/>
</dbReference>
<dbReference type="InterPro" id="IPR005134">
    <property type="entry name" value="UPF0114"/>
</dbReference>
<dbReference type="PATRIC" id="fig|194439.7.peg.1997"/>
<feature type="transmembrane region" description="Helical" evidence="2">
    <location>
        <begin position="121"/>
        <end position="146"/>
    </location>
</feature>
<evidence type="ECO:0008006" key="5">
    <source>
        <dbReference type="Google" id="ProtNLM"/>
    </source>
</evidence>